<dbReference type="PANTHER" id="PTHR35893:SF3">
    <property type="entry name" value="INNER MEMBRANE PROTEIN"/>
    <property type="match status" value="1"/>
</dbReference>
<organism evidence="11 12">
    <name type="scientific">Glaciimonas soli</name>
    <dbReference type="NCBI Taxonomy" id="2590999"/>
    <lineage>
        <taxon>Bacteria</taxon>
        <taxon>Pseudomonadati</taxon>
        <taxon>Pseudomonadota</taxon>
        <taxon>Betaproteobacteria</taxon>
        <taxon>Burkholderiales</taxon>
        <taxon>Oxalobacteraceae</taxon>
        <taxon>Glaciimonas</taxon>
    </lineage>
</organism>
<feature type="domain" description="DUF883" evidence="9">
    <location>
        <begin position="10"/>
        <end position="49"/>
    </location>
</feature>
<evidence type="ECO:0000256" key="2">
    <source>
        <dbReference type="ARBA" id="ARBA00010423"/>
    </source>
</evidence>
<evidence type="ECO:0000259" key="9">
    <source>
        <dbReference type="Pfam" id="PF05957"/>
    </source>
</evidence>
<sequence length="100" mass="10871">MHRSSIRTTRGDIKTLIKDAQDMFHEAALSTGEKAEDLRIKGAQLLDSAVVKAQNAQAVAVETSKEIAATTDDYVQEHPWHAVVVSATVGLLFGLIISRK</sequence>
<evidence type="ECO:0000259" key="10">
    <source>
        <dbReference type="Pfam" id="PF19029"/>
    </source>
</evidence>
<comment type="similarity">
    <text evidence="2">Belongs to the ElaB/YgaM/YqjD family.</text>
</comment>
<feature type="transmembrane region" description="Helical" evidence="8">
    <location>
        <begin position="80"/>
        <end position="98"/>
    </location>
</feature>
<comment type="caution">
    <text evidence="11">The sequence shown here is derived from an EMBL/GenBank/DDBJ whole genome shotgun (WGS) entry which is preliminary data.</text>
</comment>
<proteinExistence type="inferred from homology"/>
<evidence type="ECO:0000313" key="11">
    <source>
        <dbReference type="EMBL" id="MQR00951.1"/>
    </source>
</evidence>
<keyword evidence="4" id="KW-0997">Cell inner membrane</keyword>
<evidence type="ECO:0000256" key="3">
    <source>
        <dbReference type="ARBA" id="ARBA00022475"/>
    </source>
</evidence>
<keyword evidence="12" id="KW-1185">Reference proteome</keyword>
<evidence type="ECO:0000256" key="7">
    <source>
        <dbReference type="ARBA" id="ARBA00023136"/>
    </source>
</evidence>
<keyword evidence="7 8" id="KW-0472">Membrane</keyword>
<evidence type="ECO:0000313" key="12">
    <source>
        <dbReference type="Proteomes" id="UP000451565"/>
    </source>
</evidence>
<dbReference type="PANTHER" id="PTHR35893">
    <property type="entry name" value="INNER MEMBRANE PROTEIN-RELATED"/>
    <property type="match status" value="1"/>
</dbReference>
<keyword evidence="3" id="KW-1003">Cell membrane</keyword>
<dbReference type="Pfam" id="PF05957">
    <property type="entry name" value="DUF883"/>
    <property type="match status" value="1"/>
</dbReference>
<evidence type="ECO:0000256" key="4">
    <source>
        <dbReference type="ARBA" id="ARBA00022519"/>
    </source>
</evidence>
<name>A0A843YUE7_9BURK</name>
<reference evidence="11 12" key="1">
    <citation type="submission" date="2019-10" db="EMBL/GenBank/DDBJ databases">
        <title>Glaciimonas soli sp. nov., a psychrophilic bacterium isolated from the forest soil of a high elevation mountain in Taiwan.</title>
        <authorList>
            <person name="Wang L.-T."/>
            <person name="Shieh W.Y."/>
        </authorList>
    </citation>
    <scope>NUCLEOTIDE SEQUENCE [LARGE SCALE GENOMIC DNA]</scope>
    <source>
        <strain evidence="11 12">GS1</strain>
    </source>
</reference>
<evidence type="ECO:0000256" key="6">
    <source>
        <dbReference type="ARBA" id="ARBA00022989"/>
    </source>
</evidence>
<feature type="domain" description="DUF883" evidence="10">
    <location>
        <begin position="71"/>
        <end position="100"/>
    </location>
</feature>
<dbReference type="RefSeq" id="WP_153234556.1">
    <property type="nucleotide sequence ID" value="NZ_WINI01000004.1"/>
</dbReference>
<dbReference type="AlphaFoldDB" id="A0A843YUE7"/>
<evidence type="ECO:0000256" key="1">
    <source>
        <dbReference type="ARBA" id="ARBA00004377"/>
    </source>
</evidence>
<dbReference type="InterPro" id="IPR043604">
    <property type="entry name" value="DUF883_N"/>
</dbReference>
<evidence type="ECO:0000256" key="8">
    <source>
        <dbReference type="SAM" id="Phobius"/>
    </source>
</evidence>
<accession>A0A843YUE7</accession>
<dbReference type="Pfam" id="PF19029">
    <property type="entry name" value="DUF883_C"/>
    <property type="match status" value="1"/>
</dbReference>
<dbReference type="OrthoDB" id="9181874at2"/>
<dbReference type="GO" id="GO:0005886">
    <property type="term" value="C:plasma membrane"/>
    <property type="evidence" value="ECO:0007669"/>
    <property type="project" value="UniProtKB-SubCell"/>
</dbReference>
<evidence type="ECO:0000256" key="5">
    <source>
        <dbReference type="ARBA" id="ARBA00022692"/>
    </source>
</evidence>
<keyword evidence="6 8" id="KW-1133">Transmembrane helix</keyword>
<dbReference type="InterPro" id="IPR043605">
    <property type="entry name" value="DUF883_C"/>
</dbReference>
<keyword evidence="5 8" id="KW-0812">Transmembrane</keyword>
<dbReference type="InterPro" id="IPR010279">
    <property type="entry name" value="YqjD/ElaB"/>
</dbReference>
<gene>
    <name evidence="11" type="ORF">GEV47_09675</name>
</gene>
<dbReference type="EMBL" id="WINI01000004">
    <property type="protein sequence ID" value="MQR00951.1"/>
    <property type="molecule type" value="Genomic_DNA"/>
</dbReference>
<dbReference type="Proteomes" id="UP000451565">
    <property type="component" value="Unassembled WGS sequence"/>
</dbReference>
<dbReference type="GO" id="GO:0043022">
    <property type="term" value="F:ribosome binding"/>
    <property type="evidence" value="ECO:0007669"/>
    <property type="project" value="InterPro"/>
</dbReference>
<comment type="subcellular location">
    <subcellularLocation>
        <location evidence="1">Cell inner membrane</location>
        <topology evidence="1">Single-pass membrane protein</topology>
    </subcellularLocation>
</comment>
<protein>
    <submittedName>
        <fullName evidence="11">DUF883 family protein</fullName>
    </submittedName>
</protein>